<dbReference type="AlphaFoldDB" id="A0A183KPG4"/>
<proteinExistence type="predicted"/>
<organism evidence="1">
    <name type="scientific">Schistosoma curassoni</name>
    <dbReference type="NCBI Taxonomy" id="6186"/>
    <lineage>
        <taxon>Eukaryota</taxon>
        <taxon>Metazoa</taxon>
        <taxon>Spiralia</taxon>
        <taxon>Lophotrochozoa</taxon>
        <taxon>Platyhelminthes</taxon>
        <taxon>Trematoda</taxon>
        <taxon>Digenea</taxon>
        <taxon>Strigeidida</taxon>
        <taxon>Schistosomatoidea</taxon>
        <taxon>Schistosomatidae</taxon>
        <taxon>Schistosoma</taxon>
    </lineage>
</organism>
<name>A0A183KPG4_9TREM</name>
<accession>A0A183KPG4</accession>
<sequence>MKSIYLLCNISIRNQVQDLDMNESRLIRKLLNVVICTLLVDQIKKLDYYPTFKVILFIIPCFGKPCEVRNTYYSSR</sequence>
<evidence type="ECO:0000313" key="1">
    <source>
        <dbReference type="WBParaSite" id="SCUD_0001694801-mRNA-1"/>
    </source>
</evidence>
<reference evidence="1" key="1">
    <citation type="submission" date="2016-06" db="UniProtKB">
        <authorList>
            <consortium name="WormBaseParasite"/>
        </authorList>
    </citation>
    <scope>IDENTIFICATION</scope>
</reference>
<protein>
    <submittedName>
        <fullName evidence="1">Uncharacterized protein</fullName>
    </submittedName>
</protein>
<dbReference type="WBParaSite" id="SCUD_0001694801-mRNA-1">
    <property type="protein sequence ID" value="SCUD_0001694801-mRNA-1"/>
    <property type="gene ID" value="SCUD_0001694801"/>
</dbReference>